<dbReference type="Proteomes" id="UP000479756">
    <property type="component" value="Unassembled WGS sequence"/>
</dbReference>
<keyword evidence="2" id="KW-0812">Transmembrane</keyword>
<feature type="compositionally biased region" description="Basic and acidic residues" evidence="1">
    <location>
        <begin position="217"/>
        <end position="229"/>
    </location>
</feature>
<dbReference type="PANTHER" id="PTHR30531:SF12">
    <property type="entry name" value="FLAGELLAR BIOSYNTHETIC PROTEIN FLHB"/>
    <property type="match status" value="1"/>
</dbReference>
<proteinExistence type="predicted"/>
<keyword evidence="2" id="KW-0472">Membrane</keyword>
<evidence type="ECO:0000256" key="1">
    <source>
        <dbReference type="SAM" id="MobiDB-lite"/>
    </source>
</evidence>
<dbReference type="PRINTS" id="PR00950">
    <property type="entry name" value="TYPE3IMSPROT"/>
</dbReference>
<accession>A0A7C9PN25</accession>
<dbReference type="RefSeq" id="WP_163472873.1">
    <property type="nucleotide sequence ID" value="NZ_JAAGWZ010000002.1"/>
</dbReference>
<dbReference type="GO" id="GO:0009306">
    <property type="term" value="P:protein secretion"/>
    <property type="evidence" value="ECO:0007669"/>
    <property type="project" value="InterPro"/>
</dbReference>
<reference evidence="3 4" key="1">
    <citation type="journal article" date="2014" name="Int. J. Syst. Evol. Microbiol.">
        <title>Description of Galbitalea soli gen. nov., sp. nov., and Frondihabitans sucicola sp. nov.</title>
        <authorList>
            <person name="Kim S.J."/>
            <person name="Lim J.M."/>
            <person name="Ahn J.H."/>
            <person name="Weon H.Y."/>
            <person name="Hamada M."/>
            <person name="Suzuki K."/>
            <person name="Ahn T.Y."/>
            <person name="Kwon S.W."/>
        </authorList>
    </citation>
    <scope>NUCLEOTIDE SEQUENCE [LARGE SCALE GENOMIC DNA]</scope>
    <source>
        <strain evidence="3 4">NBRC 108727</strain>
    </source>
</reference>
<dbReference type="InterPro" id="IPR029025">
    <property type="entry name" value="T3SS_substrate_exporter_C"/>
</dbReference>
<protein>
    <submittedName>
        <fullName evidence="3">EscU/YscU/HrcU family type III secretion system export apparatus switch protein</fullName>
    </submittedName>
</protein>
<dbReference type="GO" id="GO:0005886">
    <property type="term" value="C:plasma membrane"/>
    <property type="evidence" value="ECO:0007669"/>
    <property type="project" value="TreeGrafter"/>
</dbReference>
<feature type="transmembrane region" description="Helical" evidence="2">
    <location>
        <begin position="92"/>
        <end position="112"/>
    </location>
</feature>
<feature type="region of interest" description="Disordered" evidence="1">
    <location>
        <begin position="214"/>
        <end position="238"/>
    </location>
</feature>
<comment type="caution">
    <text evidence="3">The sequence shown here is derived from an EMBL/GenBank/DDBJ whole genome shotgun (WGS) entry which is preliminary data.</text>
</comment>
<feature type="transmembrane region" description="Helical" evidence="2">
    <location>
        <begin position="186"/>
        <end position="207"/>
    </location>
</feature>
<feature type="region of interest" description="Disordered" evidence="1">
    <location>
        <begin position="1"/>
        <end position="21"/>
    </location>
</feature>
<dbReference type="AlphaFoldDB" id="A0A7C9PN25"/>
<keyword evidence="4" id="KW-1185">Reference proteome</keyword>
<organism evidence="3 4">
    <name type="scientific">Galbitalea soli</name>
    <dbReference type="NCBI Taxonomy" id="1268042"/>
    <lineage>
        <taxon>Bacteria</taxon>
        <taxon>Bacillati</taxon>
        <taxon>Actinomycetota</taxon>
        <taxon>Actinomycetes</taxon>
        <taxon>Micrococcales</taxon>
        <taxon>Microbacteriaceae</taxon>
        <taxon>Galbitalea</taxon>
    </lineage>
</organism>
<dbReference type="SUPFAM" id="SSF160544">
    <property type="entry name" value="EscU C-terminal domain-like"/>
    <property type="match status" value="1"/>
</dbReference>
<gene>
    <name evidence="3" type="ORF">G3T37_07455</name>
</gene>
<keyword evidence="2" id="KW-1133">Transmembrane helix</keyword>
<dbReference type="EMBL" id="JAAGWZ010000002">
    <property type="protein sequence ID" value="NEM91191.1"/>
    <property type="molecule type" value="Genomic_DNA"/>
</dbReference>
<evidence type="ECO:0000313" key="4">
    <source>
        <dbReference type="Proteomes" id="UP000479756"/>
    </source>
</evidence>
<feature type="transmembrane region" description="Helical" evidence="2">
    <location>
        <begin position="31"/>
        <end position="48"/>
    </location>
</feature>
<sequence length="360" mass="37842">MSDSGERTEQATEKRMKEVRKKGEISTSKDLSGWLAVAAAIAMTPVVIDATTAACRTAFASVAVAVRTPEPKVALAALGQGFGAVIPALTPMFVVVVIAVVAGVALQGGIYLKAPTLSFKNFNPVAGLTRMFGTQALWEGVKNVSKTAIVGVVLFAVIQGLVPALMNAGGMSVTELLNTAQGAVGTLVQAAIAVGLIMAGVDVMVVIRRNRKRTRMTKREVRDEHKSSDGDPLVKSQRRSRALALTRNRMITAVESADVVMLNPTHIAVALKYEPGKSAPRVVAKGAGAVAARIREKAAENRIPMVEDIPLARALHAACEVGQEIPVDLYNAVARVLAFVMALKSKGAAQGIHRLATSPV</sequence>
<dbReference type="Gene3D" id="6.10.250.2080">
    <property type="match status" value="1"/>
</dbReference>
<evidence type="ECO:0000313" key="3">
    <source>
        <dbReference type="EMBL" id="NEM91191.1"/>
    </source>
</evidence>
<evidence type="ECO:0000256" key="2">
    <source>
        <dbReference type="SAM" id="Phobius"/>
    </source>
</evidence>
<feature type="transmembrane region" description="Helical" evidence="2">
    <location>
        <begin position="147"/>
        <end position="166"/>
    </location>
</feature>
<name>A0A7C9PN25_9MICO</name>
<dbReference type="InterPro" id="IPR006135">
    <property type="entry name" value="T3SS_substrate_exporter"/>
</dbReference>
<dbReference type="PANTHER" id="PTHR30531">
    <property type="entry name" value="FLAGELLAR BIOSYNTHETIC PROTEIN FLHB"/>
    <property type="match status" value="1"/>
</dbReference>
<dbReference type="Gene3D" id="3.40.1690.10">
    <property type="entry name" value="secretion proteins EscU"/>
    <property type="match status" value="1"/>
</dbReference>
<dbReference type="Pfam" id="PF01312">
    <property type="entry name" value="Bac_export_2"/>
    <property type="match status" value="1"/>
</dbReference>